<keyword evidence="1" id="KW-0472">Membrane</keyword>
<proteinExistence type="predicted"/>
<evidence type="ECO:0000259" key="2">
    <source>
        <dbReference type="Pfam" id="PF01551"/>
    </source>
</evidence>
<dbReference type="InterPro" id="IPR008756">
    <property type="entry name" value="Peptidase_M56"/>
</dbReference>
<dbReference type="InterPro" id="IPR016047">
    <property type="entry name" value="M23ase_b-sheet_dom"/>
</dbReference>
<feature type="transmembrane region" description="Helical" evidence="1">
    <location>
        <begin position="15"/>
        <end position="36"/>
    </location>
</feature>
<keyword evidence="1" id="KW-0812">Transmembrane</keyword>
<name>A0A517IDT4_BREBE</name>
<feature type="transmembrane region" description="Helical" evidence="1">
    <location>
        <begin position="120"/>
        <end position="141"/>
    </location>
</feature>
<dbReference type="SUPFAM" id="SSF51261">
    <property type="entry name" value="Duplicated hybrid motif"/>
    <property type="match status" value="1"/>
</dbReference>
<feature type="domain" description="M23ase beta-sheet core" evidence="2">
    <location>
        <begin position="375"/>
        <end position="467"/>
    </location>
</feature>
<evidence type="ECO:0000313" key="5">
    <source>
        <dbReference type="Proteomes" id="UP000317713"/>
    </source>
</evidence>
<dbReference type="CDD" id="cd12797">
    <property type="entry name" value="M23_peptidase"/>
    <property type="match status" value="1"/>
</dbReference>
<feature type="transmembrane region" description="Helical" evidence="1">
    <location>
        <begin position="48"/>
        <end position="66"/>
    </location>
</feature>
<dbReference type="InterPro" id="IPR011055">
    <property type="entry name" value="Dup_hybrid_motif"/>
</dbReference>
<sequence length="478" mass="54262">MDWQWLTLTLTLNQAFTWTLYNSIEASLLVLLILLCQQFGKKHFPIRWHYAVWFLLLWKLAVPWSIDSTISLYNWLPTSSWTSMQAAHPPTEPIALTTEALHPLEFSLQPDASFTNDASFSWVSLLSLIWIGGIVIFAITMTRSTYRLLSQLKNDVFVQDEAMLRVFSQCQKQMGITKSIPLRMSHQMTSPALMGIWRPQIWLPENLLDKLNEHELRHIFLHELAHWKRRDIPVNSIMSVLLILNWFNPLLWYAASRMRQDQEMACDALALSHLQETEVPRYGYTMIKMLELYACPKQIRFTAGFSSSKKQVKRRIEMIRHFQKRAYSWTLSGIVVVLALGVFTLTDAKKVLGNEVTFSVPAEGETRSASDQTSLSIINNPNTPVKAAAAGKVLKSEYDSKTGKGNQVILEHEDGYQTVYSHLEKLEVTAGATVTQGQLIGLLGSTGRSTGPHLAFQILENGTPVDPTKLLENGKTQE</sequence>
<dbReference type="Gene3D" id="3.30.2010.10">
    <property type="entry name" value="Metalloproteases ('zincins'), catalytic domain"/>
    <property type="match status" value="1"/>
</dbReference>
<evidence type="ECO:0000259" key="3">
    <source>
        <dbReference type="Pfam" id="PF05569"/>
    </source>
</evidence>
<dbReference type="PANTHER" id="PTHR34978">
    <property type="entry name" value="POSSIBLE SENSOR-TRANSDUCER PROTEIN BLAR"/>
    <property type="match status" value="1"/>
</dbReference>
<dbReference type="RefSeq" id="WP_144618508.1">
    <property type="nucleotide sequence ID" value="NZ_CP042161.1"/>
</dbReference>
<evidence type="ECO:0000256" key="1">
    <source>
        <dbReference type="SAM" id="Phobius"/>
    </source>
</evidence>
<dbReference type="CDD" id="cd07341">
    <property type="entry name" value="M56_BlaR1_MecR1_like"/>
    <property type="match status" value="1"/>
</dbReference>
<feature type="domain" description="Peptidase M56" evidence="3">
    <location>
        <begin position="21"/>
        <end position="319"/>
    </location>
</feature>
<dbReference type="AlphaFoldDB" id="A0A517IDT4"/>
<dbReference type="Pfam" id="PF01551">
    <property type="entry name" value="Peptidase_M23"/>
    <property type="match status" value="1"/>
</dbReference>
<evidence type="ECO:0000313" key="4">
    <source>
        <dbReference type="EMBL" id="QDS37050.1"/>
    </source>
</evidence>
<organism evidence="4 5">
    <name type="scientific">Brevibacillus brevis</name>
    <name type="common">Bacillus brevis</name>
    <dbReference type="NCBI Taxonomy" id="1393"/>
    <lineage>
        <taxon>Bacteria</taxon>
        <taxon>Bacillati</taxon>
        <taxon>Bacillota</taxon>
        <taxon>Bacilli</taxon>
        <taxon>Bacillales</taxon>
        <taxon>Paenibacillaceae</taxon>
        <taxon>Brevibacillus</taxon>
    </lineage>
</organism>
<gene>
    <name evidence="4" type="ORF">FPS98_25570</name>
</gene>
<feature type="transmembrane region" description="Helical" evidence="1">
    <location>
        <begin position="326"/>
        <end position="345"/>
    </location>
</feature>
<dbReference type="EMBL" id="CP042161">
    <property type="protein sequence ID" value="QDS37050.1"/>
    <property type="molecule type" value="Genomic_DNA"/>
</dbReference>
<keyword evidence="1" id="KW-1133">Transmembrane helix</keyword>
<protein>
    <submittedName>
        <fullName evidence="4">Peptidoglycan DD-metalloendopeptidase family protein</fullName>
    </submittedName>
</protein>
<dbReference type="InterPro" id="IPR052173">
    <property type="entry name" value="Beta-lactam_resp_regulator"/>
</dbReference>
<dbReference type="Proteomes" id="UP000317713">
    <property type="component" value="Chromosome"/>
</dbReference>
<dbReference type="PANTHER" id="PTHR34978:SF3">
    <property type="entry name" value="SLR0241 PROTEIN"/>
    <property type="match status" value="1"/>
</dbReference>
<reference evidence="4 5" key="1">
    <citation type="submission" date="2019-07" db="EMBL/GenBank/DDBJ databases">
        <title>Characterization of Brevibacillus brevis HK544, as a potential biocontrol agent.</title>
        <authorList>
            <person name="Kim H."/>
        </authorList>
    </citation>
    <scope>NUCLEOTIDE SEQUENCE [LARGE SCALE GENOMIC DNA]</scope>
    <source>
        <strain evidence="4 5">HK544</strain>
    </source>
</reference>
<dbReference type="Pfam" id="PF05569">
    <property type="entry name" value="Peptidase_M56"/>
    <property type="match status" value="1"/>
</dbReference>
<accession>A0A517IDT4</accession>
<dbReference type="Gene3D" id="2.70.70.10">
    <property type="entry name" value="Glucose Permease (Domain IIA)"/>
    <property type="match status" value="1"/>
</dbReference>